<dbReference type="PROSITE" id="PS51819">
    <property type="entry name" value="VOC"/>
    <property type="match status" value="1"/>
</dbReference>
<feature type="domain" description="VOC" evidence="1">
    <location>
        <begin position="10"/>
        <end position="140"/>
    </location>
</feature>
<dbReference type="Proteomes" id="UP001370348">
    <property type="component" value="Chromosome"/>
</dbReference>
<organism evidence="2 3">
    <name type="scientific">Pendulispora albinea</name>
    <dbReference type="NCBI Taxonomy" id="2741071"/>
    <lineage>
        <taxon>Bacteria</taxon>
        <taxon>Pseudomonadati</taxon>
        <taxon>Myxococcota</taxon>
        <taxon>Myxococcia</taxon>
        <taxon>Myxococcales</taxon>
        <taxon>Sorangiineae</taxon>
        <taxon>Pendulisporaceae</taxon>
        <taxon>Pendulispora</taxon>
    </lineage>
</organism>
<dbReference type="RefSeq" id="WP_394828601.1">
    <property type="nucleotide sequence ID" value="NZ_CP089984.1"/>
</dbReference>
<name>A0ABZ2M8X5_9BACT</name>
<dbReference type="PANTHER" id="PTHR34109">
    <property type="entry name" value="BNAUNNG04460D PROTEIN-RELATED"/>
    <property type="match status" value="1"/>
</dbReference>
<keyword evidence="3" id="KW-1185">Reference proteome</keyword>
<dbReference type="Gene3D" id="3.30.720.110">
    <property type="match status" value="1"/>
</dbReference>
<gene>
    <name evidence="2" type="ORF">LZC94_17275</name>
</gene>
<sequence>MSKELPEGWPRISASLFYDDGPGAIDWLCRAFGFQVRLKIEGDDGSIVHSELEYREGVIMASSSSRCGPTRKSPRALEGVNTQSLFMYVDDVEAHCQRARAAGATIVTEPATTNYGDEYHVDRGYSALDCEGHLWYFAQRLRGSVKGA</sequence>
<dbReference type="InterPro" id="IPR029068">
    <property type="entry name" value="Glyas_Bleomycin-R_OHBP_Dase"/>
</dbReference>
<dbReference type="Gene3D" id="3.30.720.120">
    <property type="match status" value="1"/>
</dbReference>
<dbReference type="EMBL" id="CP089984">
    <property type="protein sequence ID" value="WXB18976.1"/>
    <property type="molecule type" value="Genomic_DNA"/>
</dbReference>
<reference evidence="2 3" key="1">
    <citation type="submission" date="2021-12" db="EMBL/GenBank/DDBJ databases">
        <title>Discovery of the Pendulisporaceae a myxobacterial family with distinct sporulation behavior and unique specialized metabolism.</title>
        <authorList>
            <person name="Garcia R."/>
            <person name="Popoff A."/>
            <person name="Bader C.D."/>
            <person name="Loehr J."/>
            <person name="Walesch S."/>
            <person name="Walt C."/>
            <person name="Boldt J."/>
            <person name="Bunk B."/>
            <person name="Haeckl F.J.F.P.J."/>
            <person name="Gunesch A.P."/>
            <person name="Birkelbach J."/>
            <person name="Nuebel U."/>
            <person name="Pietschmann T."/>
            <person name="Bach T."/>
            <person name="Mueller R."/>
        </authorList>
    </citation>
    <scope>NUCLEOTIDE SEQUENCE [LARGE SCALE GENOMIC DNA]</scope>
    <source>
        <strain evidence="2 3">MSr11954</strain>
    </source>
</reference>
<dbReference type="SUPFAM" id="SSF54593">
    <property type="entry name" value="Glyoxalase/Bleomycin resistance protein/Dihydroxybiphenyl dioxygenase"/>
    <property type="match status" value="1"/>
</dbReference>
<evidence type="ECO:0000313" key="3">
    <source>
        <dbReference type="Proteomes" id="UP001370348"/>
    </source>
</evidence>
<dbReference type="InterPro" id="IPR004360">
    <property type="entry name" value="Glyas_Fos-R_dOase_dom"/>
</dbReference>
<evidence type="ECO:0000259" key="1">
    <source>
        <dbReference type="PROSITE" id="PS51819"/>
    </source>
</evidence>
<dbReference type="Pfam" id="PF00903">
    <property type="entry name" value="Glyoxalase"/>
    <property type="match status" value="1"/>
</dbReference>
<evidence type="ECO:0000313" key="2">
    <source>
        <dbReference type="EMBL" id="WXB18976.1"/>
    </source>
</evidence>
<dbReference type="InterPro" id="IPR037523">
    <property type="entry name" value="VOC_core"/>
</dbReference>
<proteinExistence type="predicted"/>
<dbReference type="PANTHER" id="PTHR34109:SF1">
    <property type="entry name" value="VOC DOMAIN-CONTAINING PROTEIN"/>
    <property type="match status" value="1"/>
</dbReference>
<accession>A0ABZ2M8X5</accession>
<protein>
    <submittedName>
        <fullName evidence="2">VOC family protein</fullName>
    </submittedName>
</protein>